<proteinExistence type="predicted"/>
<dbReference type="SUPFAM" id="SSF159238">
    <property type="entry name" value="SO1590-like"/>
    <property type="match status" value="1"/>
</dbReference>
<dbReference type="OrthoDB" id="69764at2"/>
<accession>A0A3G8LY31</accession>
<keyword evidence="2" id="KW-1185">Reference proteome</keyword>
<evidence type="ECO:0000313" key="1">
    <source>
        <dbReference type="EMBL" id="AZG74005.1"/>
    </source>
</evidence>
<dbReference type="AlphaFoldDB" id="A0A3G8LY31"/>
<dbReference type="InterPro" id="IPR023159">
    <property type="entry name" value="SO1590-like_sf"/>
</dbReference>
<dbReference type="Gene3D" id="2.40.350.10">
    <property type="entry name" value="SO1590-like"/>
    <property type="match status" value="1"/>
</dbReference>
<dbReference type="KEGG" id="slj:EGC82_15315"/>
<dbReference type="Proteomes" id="UP000278035">
    <property type="component" value="Chromosome"/>
</dbReference>
<name>A0A3G8LY31_9GAMM</name>
<sequence>MTKIVLKGVFQITTWNESAYAEHMDSSKQTIAEITQTYSGDISGSAKTRYVMSYQKDGAAVFVGIEHLTISTPEIAGTIVLQHSGRYSQGIAQSQFSIIEGSGTDNLTEYIGHGEFISTEKGQAEYIITFTLV</sequence>
<gene>
    <name evidence="1" type="ORF">EGC82_15315</name>
</gene>
<dbReference type="Pfam" id="PF11528">
    <property type="entry name" value="DUF3224"/>
    <property type="match status" value="1"/>
</dbReference>
<dbReference type="EMBL" id="CP034015">
    <property type="protein sequence ID" value="AZG74005.1"/>
    <property type="molecule type" value="Genomic_DNA"/>
</dbReference>
<protein>
    <submittedName>
        <fullName evidence="1">DUF3224 domain-containing protein</fullName>
    </submittedName>
</protein>
<dbReference type="InterPro" id="IPR021607">
    <property type="entry name" value="DUF3224"/>
</dbReference>
<evidence type="ECO:0000313" key="2">
    <source>
        <dbReference type="Proteomes" id="UP000278035"/>
    </source>
</evidence>
<reference evidence="2" key="1">
    <citation type="submission" date="2018-11" db="EMBL/GenBank/DDBJ databases">
        <title>Shewanella sp. M2.</title>
        <authorList>
            <person name="Hwang Y.J."/>
            <person name="Hwang C.Y."/>
        </authorList>
    </citation>
    <scope>NUCLEOTIDE SEQUENCE [LARGE SCALE GENOMIC DNA]</scope>
    <source>
        <strain evidence="2">LMG 19866</strain>
    </source>
</reference>
<organism evidence="1 2">
    <name type="scientific">Shewanella livingstonensis</name>
    <dbReference type="NCBI Taxonomy" id="150120"/>
    <lineage>
        <taxon>Bacteria</taxon>
        <taxon>Pseudomonadati</taxon>
        <taxon>Pseudomonadota</taxon>
        <taxon>Gammaproteobacteria</taxon>
        <taxon>Alteromonadales</taxon>
        <taxon>Shewanellaceae</taxon>
        <taxon>Shewanella</taxon>
    </lineage>
</organism>
<dbReference type="RefSeq" id="WP_124731532.1">
    <property type="nucleotide sequence ID" value="NZ_CBCSKC010000040.1"/>
</dbReference>